<name>A0A5N6PUP3_9ASTR</name>
<accession>A0A5N6PUP3</accession>
<dbReference type="PROSITE" id="PS50865">
    <property type="entry name" value="ZF_MYND_2"/>
    <property type="match status" value="1"/>
</dbReference>
<dbReference type="AlphaFoldDB" id="A0A5N6PUP3"/>
<dbReference type="PANTHER" id="PTHR31354">
    <property type="entry name" value="OS01G0793500 PROTEIN"/>
    <property type="match status" value="1"/>
</dbReference>
<dbReference type="EMBL" id="SZYD01000002">
    <property type="protein sequence ID" value="KAD7116481.1"/>
    <property type="molecule type" value="Genomic_DNA"/>
</dbReference>
<feature type="domain" description="MYND-type" evidence="5">
    <location>
        <begin position="1"/>
        <end position="45"/>
    </location>
</feature>
<gene>
    <name evidence="6" type="ORF">E3N88_03749</name>
</gene>
<reference evidence="6 7" key="1">
    <citation type="submission" date="2019-05" db="EMBL/GenBank/DDBJ databases">
        <title>Mikania micrantha, genome provides insights into the molecular mechanism of rapid growth.</title>
        <authorList>
            <person name="Liu B."/>
        </authorList>
    </citation>
    <scope>NUCLEOTIDE SEQUENCE [LARGE SCALE GENOMIC DNA]</scope>
    <source>
        <strain evidence="6">NLD-2019</strain>
        <tissue evidence="6">Leaf</tissue>
    </source>
</reference>
<dbReference type="InterPro" id="IPR002893">
    <property type="entry name" value="Znf_MYND"/>
</dbReference>
<protein>
    <recommendedName>
        <fullName evidence="5">MYND-type domain-containing protein</fullName>
    </recommendedName>
</protein>
<dbReference type="Pfam" id="PF01753">
    <property type="entry name" value="zf-MYND"/>
    <property type="match status" value="1"/>
</dbReference>
<dbReference type="Pfam" id="PF20179">
    <property type="entry name" value="MSS51_C"/>
    <property type="match status" value="1"/>
</dbReference>
<dbReference type="PANTHER" id="PTHR31354:SF7">
    <property type="entry name" value="OS09G0392000 PROTEIN"/>
    <property type="match status" value="1"/>
</dbReference>
<keyword evidence="7" id="KW-1185">Reference proteome</keyword>
<dbReference type="GO" id="GO:0008270">
    <property type="term" value="F:zinc ion binding"/>
    <property type="evidence" value="ECO:0007669"/>
    <property type="project" value="UniProtKB-KW"/>
</dbReference>
<dbReference type="InterPro" id="IPR046824">
    <property type="entry name" value="Mss51-like_C"/>
</dbReference>
<sequence>MECAAKGSRRRCVGSANRRCDGCGAVFYCSASHQISHWNVHKEECERLKQQMSCVDLLNDFPFTFYGEATHQVREKVEARCTFLDKLGIHCVGIWICECSCGSSIFSLDHLRLDKGWSLSSRLCPCTGPLAQLKKQLSSWTEYYEWRDIPLDSPVALLLHWPLTIYQAIQLTLVKDLIPENTEELCIHYLGPERELYQTAVFGELHALLPGVQVHIDFVGPAVPHSRNGETIGLCSYAHCMEANCSCKAHTCEFSSYTNTDKSSKITLRFHSGYYHDCYKELTKEFLPDLIIAPNAGIAAYKSWLPTIELIREIEIPAIFSDYCEEACHLAANCISSVTGTPSRIPVQLNPFRQPLAVEDSALLLPCYSNCLCSVPEFGDSLKLPFRVNDVLPVLPRQISWPVMNNFGKAVDLLPSFVGTISPNNGSIEWKGACFHGNEARMEFTQGDDRGLGGGTIYLKTAEAHSYTCMDLYVFATPYRISWDYYFISREHTFALDSWEEPAELEYVKQHGVSVFLMPSGMLGTLLSLVDVLPLFANTKYGQNANLAFLKNHMGATFETRPKPWRATIDPNDVHSGDFLAVSKIRGRWGGFETLEKWVTGAFAGHTAVCMKDEFGNLWVGESGHENEKGEEIIVVIPWNEWWDLALKDESNPQIALLPLHPEIRAKWNNSAAWEYALSMSGKPYGYHNMIFSWIDTIGDNYPPPIDAHLVISVMSMWTRMQPAYAANMWNEALNMRLGTEGLDLYGILEETERRGISFDELLTIPENDEWVYSDGKSTTCVAFILQMYKAAGVFGPVADSIQVTEFTIRDAYMLKIFENNQTRLPNWCNNGDDKLPFCQILGKYRMELPLYNTLEPYSNMNENCPSLPPTYERPMHC</sequence>
<keyword evidence="3" id="KW-0862">Zinc</keyword>
<dbReference type="OrthoDB" id="1847654at2759"/>
<evidence type="ECO:0000313" key="6">
    <source>
        <dbReference type="EMBL" id="KAD7116481.1"/>
    </source>
</evidence>
<evidence type="ECO:0000256" key="4">
    <source>
        <dbReference type="PROSITE-ProRule" id="PRU00134"/>
    </source>
</evidence>
<organism evidence="6 7">
    <name type="scientific">Mikania micrantha</name>
    <name type="common">bitter vine</name>
    <dbReference type="NCBI Taxonomy" id="192012"/>
    <lineage>
        <taxon>Eukaryota</taxon>
        <taxon>Viridiplantae</taxon>
        <taxon>Streptophyta</taxon>
        <taxon>Embryophyta</taxon>
        <taxon>Tracheophyta</taxon>
        <taxon>Spermatophyta</taxon>
        <taxon>Magnoliopsida</taxon>
        <taxon>eudicotyledons</taxon>
        <taxon>Gunneridae</taxon>
        <taxon>Pentapetalae</taxon>
        <taxon>asterids</taxon>
        <taxon>campanulids</taxon>
        <taxon>Asterales</taxon>
        <taxon>Asteraceae</taxon>
        <taxon>Asteroideae</taxon>
        <taxon>Heliantheae alliance</taxon>
        <taxon>Eupatorieae</taxon>
        <taxon>Mikania</taxon>
    </lineage>
</organism>
<comment type="caution">
    <text evidence="6">The sequence shown here is derived from an EMBL/GenBank/DDBJ whole genome shotgun (WGS) entry which is preliminary data.</text>
</comment>
<dbReference type="Proteomes" id="UP000326396">
    <property type="component" value="Linkage Group LG10"/>
</dbReference>
<proteinExistence type="predicted"/>
<keyword evidence="2 4" id="KW-0863">Zinc-finger</keyword>
<keyword evidence="1" id="KW-0479">Metal-binding</keyword>
<evidence type="ECO:0000313" key="7">
    <source>
        <dbReference type="Proteomes" id="UP000326396"/>
    </source>
</evidence>
<evidence type="ECO:0000256" key="3">
    <source>
        <dbReference type="ARBA" id="ARBA00022833"/>
    </source>
</evidence>
<evidence type="ECO:0000259" key="5">
    <source>
        <dbReference type="PROSITE" id="PS50865"/>
    </source>
</evidence>
<dbReference type="Gene3D" id="6.10.140.2220">
    <property type="match status" value="1"/>
</dbReference>
<evidence type="ECO:0000256" key="2">
    <source>
        <dbReference type="ARBA" id="ARBA00022771"/>
    </source>
</evidence>
<evidence type="ECO:0000256" key="1">
    <source>
        <dbReference type="ARBA" id="ARBA00022723"/>
    </source>
</evidence>
<dbReference type="SUPFAM" id="SSF144232">
    <property type="entry name" value="HIT/MYND zinc finger-like"/>
    <property type="match status" value="1"/>
</dbReference>